<gene>
    <name evidence="2" type="ORF">C6P46_002979</name>
</gene>
<organism evidence="2 3">
    <name type="scientific">Rhodotorula mucilaginosa</name>
    <name type="common">Yeast</name>
    <name type="synonym">Rhodotorula rubra</name>
    <dbReference type="NCBI Taxonomy" id="5537"/>
    <lineage>
        <taxon>Eukaryota</taxon>
        <taxon>Fungi</taxon>
        <taxon>Dikarya</taxon>
        <taxon>Basidiomycota</taxon>
        <taxon>Pucciniomycotina</taxon>
        <taxon>Microbotryomycetes</taxon>
        <taxon>Sporidiobolales</taxon>
        <taxon>Sporidiobolaceae</taxon>
        <taxon>Rhodotorula</taxon>
    </lineage>
</organism>
<keyword evidence="3" id="KW-1185">Reference proteome</keyword>
<proteinExistence type="predicted"/>
<feature type="region of interest" description="Disordered" evidence="1">
    <location>
        <begin position="1"/>
        <end position="79"/>
    </location>
</feature>
<dbReference type="AlphaFoldDB" id="A0A9P7B0Y6"/>
<sequence>MTQAKADLGDAQAPDPLSRRHLSPTALVRSDTDACCPGASRASQRAGPPSRPRKRPPGRRSGCRPQPAPNFARSPPLRPVSLSPVLHCPLYASQRTILLSSLRLKSPSLTHLLSDPRATKAMLRFLTDSGRFDSLYSPPSEDPSS</sequence>
<evidence type="ECO:0000256" key="1">
    <source>
        <dbReference type="SAM" id="MobiDB-lite"/>
    </source>
</evidence>
<reference evidence="2 3" key="1">
    <citation type="submission" date="2020-11" db="EMBL/GenBank/DDBJ databases">
        <title>Kefir isolates.</title>
        <authorList>
            <person name="Marcisauskas S."/>
            <person name="Kim Y."/>
            <person name="Blasche S."/>
        </authorList>
    </citation>
    <scope>NUCLEOTIDE SEQUENCE [LARGE SCALE GENOMIC DNA]</scope>
    <source>
        <strain evidence="2 3">KR</strain>
    </source>
</reference>
<feature type="compositionally biased region" description="Basic residues" evidence="1">
    <location>
        <begin position="51"/>
        <end position="62"/>
    </location>
</feature>
<comment type="caution">
    <text evidence="2">The sequence shown here is derived from an EMBL/GenBank/DDBJ whole genome shotgun (WGS) entry which is preliminary data.</text>
</comment>
<evidence type="ECO:0000313" key="2">
    <source>
        <dbReference type="EMBL" id="KAG0653334.1"/>
    </source>
</evidence>
<dbReference type="EMBL" id="PUHQ01000227">
    <property type="protein sequence ID" value="KAG0653334.1"/>
    <property type="molecule type" value="Genomic_DNA"/>
</dbReference>
<protein>
    <submittedName>
        <fullName evidence="2">Uncharacterized protein</fullName>
    </submittedName>
</protein>
<name>A0A9P7B0Y6_RHOMI</name>
<evidence type="ECO:0000313" key="3">
    <source>
        <dbReference type="Proteomes" id="UP000777482"/>
    </source>
</evidence>
<dbReference type="Proteomes" id="UP000777482">
    <property type="component" value="Unassembled WGS sequence"/>
</dbReference>
<accession>A0A9P7B0Y6</accession>